<dbReference type="AlphaFoldDB" id="A0A1Y1T411"/>
<keyword evidence="3" id="KW-1185">Reference proteome</keyword>
<dbReference type="SUPFAM" id="SSF53300">
    <property type="entry name" value="vWA-like"/>
    <property type="match status" value="1"/>
</dbReference>
<evidence type="ECO:0000259" key="1">
    <source>
        <dbReference type="Pfam" id="PF01882"/>
    </source>
</evidence>
<protein>
    <recommendedName>
        <fullName evidence="1">DUF58 domain-containing protein</fullName>
    </recommendedName>
</protein>
<evidence type="ECO:0000313" key="2">
    <source>
        <dbReference type="EMBL" id="ORL45482.1"/>
    </source>
</evidence>
<dbReference type="OrthoDB" id="9776116at2"/>
<dbReference type="Proteomes" id="UP000192746">
    <property type="component" value="Unassembled WGS sequence"/>
</dbReference>
<proteinExistence type="predicted"/>
<reference evidence="2 3" key="1">
    <citation type="submission" date="2013-04" db="EMBL/GenBank/DDBJ databases">
        <title>Zunongwangia sp. 22II14-10F7 Genome Sequencing.</title>
        <authorList>
            <person name="Lai Q."/>
            <person name="Shao Z."/>
        </authorList>
    </citation>
    <scope>NUCLEOTIDE SEQUENCE [LARGE SCALE GENOMIC DNA]</scope>
    <source>
        <strain evidence="2 3">22II14-10F7</strain>
    </source>
</reference>
<accession>A0A1Y1T411</accession>
<feature type="domain" description="DUF58" evidence="1">
    <location>
        <begin position="48"/>
        <end position="249"/>
    </location>
</feature>
<dbReference type="PANTHER" id="PTHR33608:SF7">
    <property type="entry name" value="DUF58 DOMAIN-CONTAINING PROTEIN"/>
    <property type="match status" value="1"/>
</dbReference>
<dbReference type="Gene3D" id="3.40.50.410">
    <property type="entry name" value="von Willebrand factor, type A domain"/>
    <property type="match status" value="1"/>
</dbReference>
<dbReference type="STRING" id="1185767.IIF7_09733"/>
<comment type="caution">
    <text evidence="2">The sequence shown here is derived from an EMBL/GenBank/DDBJ whole genome shotgun (WGS) entry which is preliminary data.</text>
</comment>
<dbReference type="InterPro" id="IPR002881">
    <property type="entry name" value="DUF58"/>
</dbReference>
<organism evidence="2 3">
    <name type="scientific">Zunongwangia atlantica 22II14-10F7</name>
    <dbReference type="NCBI Taxonomy" id="1185767"/>
    <lineage>
        <taxon>Bacteria</taxon>
        <taxon>Pseudomonadati</taxon>
        <taxon>Bacteroidota</taxon>
        <taxon>Flavobacteriia</taxon>
        <taxon>Flavobacteriales</taxon>
        <taxon>Flavobacteriaceae</taxon>
        <taxon>Zunongwangia</taxon>
    </lineage>
</organism>
<dbReference type="Pfam" id="PF01882">
    <property type="entry name" value="DUF58"/>
    <property type="match status" value="1"/>
</dbReference>
<dbReference type="PANTHER" id="PTHR33608">
    <property type="entry name" value="BLL2464 PROTEIN"/>
    <property type="match status" value="1"/>
</dbReference>
<name>A0A1Y1T411_9FLAO</name>
<sequence>MNTYQELLKPEIVREVSGLSLMSRVIVDGYLQGLNKSRHLGVGMEFSQYRGYEAGDDLRLLDWKMLARSGRYYIKQSEIESQISVKFILDASASMEHRENAFTKMDFVRILVASISYLAHSQGDDVGLFALNQHQLQAVYPRAVKKDFNRLLHELISIENRGKWPEKSTSFNQIHSHNRKEIVFFITDMHQHQYELQEFAKGLKTDRNEVAVLQIMGAQEMEFQYKGTLTFEDIETGEKVKISAKEAKDQYLKDLEKNIKENEDFFLSNGIDYQLFKMNEPLTETLKLYLKKRIKLA</sequence>
<dbReference type="RefSeq" id="WP_084841499.1">
    <property type="nucleotide sequence ID" value="NZ_ARYN01000008.1"/>
</dbReference>
<dbReference type="InterPro" id="IPR036465">
    <property type="entry name" value="vWFA_dom_sf"/>
</dbReference>
<gene>
    <name evidence="2" type="ORF">IIF7_09733</name>
</gene>
<evidence type="ECO:0000313" key="3">
    <source>
        <dbReference type="Proteomes" id="UP000192746"/>
    </source>
</evidence>
<dbReference type="EMBL" id="ARYN01000008">
    <property type="protein sequence ID" value="ORL45482.1"/>
    <property type="molecule type" value="Genomic_DNA"/>
</dbReference>